<protein>
    <submittedName>
        <fullName evidence="1">Uncharacterized protein</fullName>
    </submittedName>
</protein>
<keyword evidence="2" id="KW-1185">Reference proteome</keyword>
<gene>
    <name evidence="1" type="ORF">LTRI10_LOCUS7920</name>
</gene>
<dbReference type="EMBL" id="OZ034814">
    <property type="protein sequence ID" value="CAL1360485.1"/>
    <property type="molecule type" value="Genomic_DNA"/>
</dbReference>
<dbReference type="AlphaFoldDB" id="A0AAV2CXD1"/>
<name>A0AAV2CXD1_9ROSI</name>
<evidence type="ECO:0000313" key="2">
    <source>
        <dbReference type="Proteomes" id="UP001497516"/>
    </source>
</evidence>
<dbReference type="Proteomes" id="UP001497516">
    <property type="component" value="Chromosome 10"/>
</dbReference>
<evidence type="ECO:0000313" key="1">
    <source>
        <dbReference type="EMBL" id="CAL1360485.1"/>
    </source>
</evidence>
<reference evidence="1 2" key="1">
    <citation type="submission" date="2024-04" db="EMBL/GenBank/DDBJ databases">
        <authorList>
            <person name="Fracassetti M."/>
        </authorList>
    </citation>
    <scope>NUCLEOTIDE SEQUENCE [LARGE SCALE GENOMIC DNA]</scope>
</reference>
<sequence>MGGAKSFCFEMAWLLHERVLFYFFTGAWNPDADLHQGLKDIASKIQERNKLTFGVIRHRKRRLLARFRGSKIVSTRPMPPRWLKLQTKLEKELDDFLAQEEVIWFKRGKENWDKFGEHNTSFFHQQANRSRRRNKILTLRDPNGNWVKDLMALRDLIIEFFTTLYTQE</sequence>
<proteinExistence type="predicted"/>
<accession>A0AAV2CXD1</accession>
<organism evidence="1 2">
    <name type="scientific">Linum trigynum</name>
    <dbReference type="NCBI Taxonomy" id="586398"/>
    <lineage>
        <taxon>Eukaryota</taxon>
        <taxon>Viridiplantae</taxon>
        <taxon>Streptophyta</taxon>
        <taxon>Embryophyta</taxon>
        <taxon>Tracheophyta</taxon>
        <taxon>Spermatophyta</taxon>
        <taxon>Magnoliopsida</taxon>
        <taxon>eudicotyledons</taxon>
        <taxon>Gunneridae</taxon>
        <taxon>Pentapetalae</taxon>
        <taxon>rosids</taxon>
        <taxon>fabids</taxon>
        <taxon>Malpighiales</taxon>
        <taxon>Linaceae</taxon>
        <taxon>Linum</taxon>
    </lineage>
</organism>